<name>A0AAD7J7R3_9AGAR</name>
<dbReference type="AlphaFoldDB" id="A0AAD7J7R3"/>
<gene>
    <name evidence="2" type="ORF">DFH07DRAFT_940305</name>
</gene>
<sequence length="258" mass="28374">MPSDFTITWNFVWLIDTDTLRSSLTKGSPTKAGSHDGSCDCEDAALNIKCLTLPPRILLLRRGLVLDAAAEGPYLRLPFLNHTLQTTGLRVLRPEYPPAPPASHPPVTPSDHSAPIALRTVFEHDACTSRAPAGSDAADLGPHRRRERRYAPQSRISKQLRSLPDVPRDVVEPIKPHAQLLSQRAPKRLAEAHVEDGLEEREHDGMVALAHIDPRHCPRSPPSADGMSRILMSTSMPWGGILSARSHEVSLFTLKLCT</sequence>
<comment type="caution">
    <text evidence="2">The sequence shown here is derived from an EMBL/GenBank/DDBJ whole genome shotgun (WGS) entry which is preliminary data.</text>
</comment>
<evidence type="ECO:0000256" key="1">
    <source>
        <dbReference type="SAM" id="MobiDB-lite"/>
    </source>
</evidence>
<feature type="region of interest" description="Disordered" evidence="1">
    <location>
        <begin position="129"/>
        <end position="154"/>
    </location>
</feature>
<protein>
    <submittedName>
        <fullName evidence="2">Uncharacterized protein</fullName>
    </submittedName>
</protein>
<dbReference type="EMBL" id="JARJLG010000055">
    <property type="protein sequence ID" value="KAJ7758560.1"/>
    <property type="molecule type" value="Genomic_DNA"/>
</dbReference>
<dbReference type="Proteomes" id="UP001215280">
    <property type="component" value="Unassembled WGS sequence"/>
</dbReference>
<proteinExistence type="predicted"/>
<accession>A0AAD7J7R3</accession>
<organism evidence="2 3">
    <name type="scientific">Mycena maculata</name>
    <dbReference type="NCBI Taxonomy" id="230809"/>
    <lineage>
        <taxon>Eukaryota</taxon>
        <taxon>Fungi</taxon>
        <taxon>Dikarya</taxon>
        <taxon>Basidiomycota</taxon>
        <taxon>Agaricomycotina</taxon>
        <taxon>Agaricomycetes</taxon>
        <taxon>Agaricomycetidae</taxon>
        <taxon>Agaricales</taxon>
        <taxon>Marasmiineae</taxon>
        <taxon>Mycenaceae</taxon>
        <taxon>Mycena</taxon>
    </lineage>
</organism>
<evidence type="ECO:0000313" key="3">
    <source>
        <dbReference type="Proteomes" id="UP001215280"/>
    </source>
</evidence>
<keyword evidence="3" id="KW-1185">Reference proteome</keyword>
<reference evidence="2" key="1">
    <citation type="submission" date="2023-03" db="EMBL/GenBank/DDBJ databases">
        <title>Massive genome expansion in bonnet fungi (Mycena s.s.) driven by repeated elements and novel gene families across ecological guilds.</title>
        <authorList>
            <consortium name="Lawrence Berkeley National Laboratory"/>
            <person name="Harder C.B."/>
            <person name="Miyauchi S."/>
            <person name="Viragh M."/>
            <person name="Kuo A."/>
            <person name="Thoen E."/>
            <person name="Andreopoulos B."/>
            <person name="Lu D."/>
            <person name="Skrede I."/>
            <person name="Drula E."/>
            <person name="Henrissat B."/>
            <person name="Morin E."/>
            <person name="Kohler A."/>
            <person name="Barry K."/>
            <person name="LaButti K."/>
            <person name="Morin E."/>
            <person name="Salamov A."/>
            <person name="Lipzen A."/>
            <person name="Mereny Z."/>
            <person name="Hegedus B."/>
            <person name="Baldrian P."/>
            <person name="Stursova M."/>
            <person name="Weitz H."/>
            <person name="Taylor A."/>
            <person name="Grigoriev I.V."/>
            <person name="Nagy L.G."/>
            <person name="Martin F."/>
            <person name="Kauserud H."/>
        </authorList>
    </citation>
    <scope>NUCLEOTIDE SEQUENCE</scope>
    <source>
        <strain evidence="2">CBHHK188m</strain>
    </source>
</reference>
<evidence type="ECO:0000313" key="2">
    <source>
        <dbReference type="EMBL" id="KAJ7758560.1"/>
    </source>
</evidence>